<organism evidence="1 2">
    <name type="scientific">Streptomyces coeruleoprunus</name>
    <dbReference type="NCBI Taxonomy" id="285563"/>
    <lineage>
        <taxon>Bacteria</taxon>
        <taxon>Bacillati</taxon>
        <taxon>Actinomycetota</taxon>
        <taxon>Actinomycetes</taxon>
        <taxon>Kitasatosporales</taxon>
        <taxon>Streptomycetaceae</taxon>
        <taxon>Streptomyces</taxon>
    </lineage>
</organism>
<evidence type="ECO:0000313" key="2">
    <source>
        <dbReference type="Proteomes" id="UP001595829"/>
    </source>
</evidence>
<dbReference type="EMBL" id="JBHSJD010000002">
    <property type="protein sequence ID" value="MFC5021441.1"/>
    <property type="molecule type" value="Genomic_DNA"/>
</dbReference>
<keyword evidence="2" id="KW-1185">Reference proteome</keyword>
<comment type="caution">
    <text evidence="1">The sequence shown here is derived from an EMBL/GenBank/DDBJ whole genome shotgun (WGS) entry which is preliminary data.</text>
</comment>
<sequence>MLNELVILLLAFTGAQSLQRLSDAAAEWLTSRARAELLRAAPPSAAPVRERRR</sequence>
<gene>
    <name evidence="1" type="ORF">ACFPM3_04645</name>
</gene>
<proteinExistence type="predicted"/>
<evidence type="ECO:0000313" key="1">
    <source>
        <dbReference type="EMBL" id="MFC5021441.1"/>
    </source>
</evidence>
<protein>
    <submittedName>
        <fullName evidence="1">Uncharacterized protein</fullName>
    </submittedName>
</protein>
<reference evidence="2" key="1">
    <citation type="journal article" date="2019" name="Int. J. Syst. Evol. Microbiol.">
        <title>The Global Catalogue of Microorganisms (GCM) 10K type strain sequencing project: providing services to taxonomists for standard genome sequencing and annotation.</title>
        <authorList>
            <consortium name="The Broad Institute Genomics Platform"/>
            <consortium name="The Broad Institute Genome Sequencing Center for Infectious Disease"/>
            <person name="Wu L."/>
            <person name="Ma J."/>
        </authorList>
    </citation>
    <scope>NUCLEOTIDE SEQUENCE [LARGE SCALE GENOMIC DNA]</scope>
    <source>
        <strain evidence="2">CGMCC 4.1648</strain>
    </source>
</reference>
<accession>A0ABV9XBA3</accession>
<dbReference type="RefSeq" id="WP_345693401.1">
    <property type="nucleotide sequence ID" value="NZ_BAABIT010000001.1"/>
</dbReference>
<dbReference type="Proteomes" id="UP001595829">
    <property type="component" value="Unassembled WGS sequence"/>
</dbReference>
<name>A0ABV9XBA3_9ACTN</name>